<dbReference type="Proteomes" id="UP001147760">
    <property type="component" value="Unassembled WGS sequence"/>
</dbReference>
<accession>A0A9W9X415</accession>
<dbReference type="AlphaFoldDB" id="A0A9W9X415"/>
<dbReference type="OrthoDB" id="4509327at2759"/>
<feature type="compositionally biased region" description="Basic residues" evidence="1">
    <location>
        <begin position="323"/>
        <end position="333"/>
    </location>
</feature>
<reference evidence="2" key="2">
    <citation type="journal article" date="2023" name="IMA Fungus">
        <title>Comparative genomic study of the Penicillium genus elucidates a diverse pangenome and 15 lateral gene transfer events.</title>
        <authorList>
            <person name="Petersen C."/>
            <person name="Sorensen T."/>
            <person name="Nielsen M.R."/>
            <person name="Sondergaard T.E."/>
            <person name="Sorensen J.L."/>
            <person name="Fitzpatrick D.A."/>
            <person name="Frisvad J.C."/>
            <person name="Nielsen K.L."/>
        </authorList>
    </citation>
    <scope>NUCLEOTIDE SEQUENCE</scope>
    <source>
        <strain evidence="2">IBT 17660</strain>
    </source>
</reference>
<dbReference type="EMBL" id="JAPWDO010000002">
    <property type="protein sequence ID" value="KAJ5483421.1"/>
    <property type="molecule type" value="Genomic_DNA"/>
</dbReference>
<comment type="caution">
    <text evidence="2">The sequence shown here is derived from an EMBL/GenBank/DDBJ whole genome shotgun (WGS) entry which is preliminary data.</text>
</comment>
<name>A0A9W9X415_9EURO</name>
<protein>
    <submittedName>
        <fullName evidence="2">Uncharacterized protein</fullName>
    </submittedName>
</protein>
<reference evidence="2" key="1">
    <citation type="submission" date="2022-12" db="EMBL/GenBank/DDBJ databases">
        <authorList>
            <person name="Petersen C."/>
        </authorList>
    </citation>
    <scope>NUCLEOTIDE SEQUENCE</scope>
    <source>
        <strain evidence="2">IBT 17660</strain>
    </source>
</reference>
<evidence type="ECO:0000313" key="3">
    <source>
        <dbReference type="Proteomes" id="UP001147760"/>
    </source>
</evidence>
<gene>
    <name evidence="2" type="ORF">N7530_002667</name>
</gene>
<evidence type="ECO:0000313" key="2">
    <source>
        <dbReference type="EMBL" id="KAJ5483421.1"/>
    </source>
</evidence>
<feature type="region of interest" description="Disordered" evidence="1">
    <location>
        <begin position="273"/>
        <end position="341"/>
    </location>
</feature>
<evidence type="ECO:0000256" key="1">
    <source>
        <dbReference type="SAM" id="MobiDB-lite"/>
    </source>
</evidence>
<organism evidence="2 3">
    <name type="scientific">Penicillium desertorum</name>
    <dbReference type="NCBI Taxonomy" id="1303715"/>
    <lineage>
        <taxon>Eukaryota</taxon>
        <taxon>Fungi</taxon>
        <taxon>Dikarya</taxon>
        <taxon>Ascomycota</taxon>
        <taxon>Pezizomycotina</taxon>
        <taxon>Eurotiomycetes</taxon>
        <taxon>Eurotiomycetidae</taxon>
        <taxon>Eurotiales</taxon>
        <taxon>Aspergillaceae</taxon>
        <taxon>Penicillium</taxon>
    </lineage>
</organism>
<feature type="compositionally biased region" description="Basic and acidic residues" evidence="1">
    <location>
        <begin position="300"/>
        <end position="322"/>
    </location>
</feature>
<proteinExistence type="predicted"/>
<sequence length="499" mass="58241">MGPVPKSEDWETLYPHFSVERIVNFIVDYTIQDMKQLIDREEPPKFKDLQQLPWYDTRDLGVYGKLLESPDKFQRDLVYPGSATSYDNGLKHRKKTHLNDIIEKTKAYKSNTGRPDHIRVAQGDNPHTLTFVAFLRLPDDRLQTKKHVRYYRMLCIITEVVYTTLLGGYVEKRVDDLVQYREACPYGHPAEVFEWQVGCGHSAFREPTKLTERSRPHRVVKPSTDDESYSVSTWKHGLETNITYHLGSLHLGNTEILDIDAILGIERDEPVLSAKPQRQITPDLPEAPRKRKRGTGLPKSEADKIKHREQTREWSRKPEVKERKKARYWKKKNASTEEEKKKDRKWHNFTVKKRKDAVHLAVYGTPRRQARPATQLVLAERARSEKKRKTDPHYNVRIGHAQKVSKAQRKLDKRRTATYRHTRAEIEEAWLGLWERQIGRFDWQVSIKQTKIMHIPTAEQRKAVDAWVANGRRETPTVDVPGWDELCRPIGSEAVTPAT</sequence>
<keyword evidence="3" id="KW-1185">Reference proteome</keyword>